<proteinExistence type="predicted"/>
<dbReference type="AlphaFoldDB" id="A0A645HTL1"/>
<evidence type="ECO:0000313" key="1">
    <source>
        <dbReference type="EMBL" id="MPN39494.1"/>
    </source>
</evidence>
<reference evidence="1" key="1">
    <citation type="submission" date="2019-08" db="EMBL/GenBank/DDBJ databases">
        <authorList>
            <person name="Kucharzyk K."/>
            <person name="Murdoch R.W."/>
            <person name="Higgins S."/>
            <person name="Loffler F."/>
        </authorList>
    </citation>
    <scope>NUCLEOTIDE SEQUENCE</scope>
</reference>
<dbReference type="EMBL" id="VSSQ01095342">
    <property type="protein sequence ID" value="MPN39494.1"/>
    <property type="molecule type" value="Genomic_DNA"/>
</dbReference>
<protein>
    <submittedName>
        <fullName evidence="1">Uncharacterized protein</fullName>
    </submittedName>
</protein>
<gene>
    <name evidence="1" type="ORF">SDC9_187022</name>
</gene>
<sequence length="50" mass="5559">MIPGLGRHPHNGIVKALQHQLGFIHPRLGQEIDKIAAFVLLKQPAEIKRA</sequence>
<accession>A0A645HTL1</accession>
<comment type="caution">
    <text evidence="1">The sequence shown here is derived from an EMBL/GenBank/DDBJ whole genome shotgun (WGS) entry which is preliminary data.</text>
</comment>
<name>A0A645HTL1_9ZZZZ</name>
<organism evidence="1">
    <name type="scientific">bioreactor metagenome</name>
    <dbReference type="NCBI Taxonomy" id="1076179"/>
    <lineage>
        <taxon>unclassified sequences</taxon>
        <taxon>metagenomes</taxon>
        <taxon>ecological metagenomes</taxon>
    </lineage>
</organism>